<keyword evidence="3" id="KW-0175">Coiled coil</keyword>
<dbReference type="Pfam" id="PF02518">
    <property type="entry name" value="HATPase_c"/>
    <property type="match status" value="1"/>
</dbReference>
<keyword evidence="7" id="KW-1185">Reference proteome</keyword>
<reference evidence="6 7" key="1">
    <citation type="submission" date="2021-04" db="EMBL/GenBank/DDBJ databases">
        <title>The genome sequence of type strain Ideonella paludis KCTC 32238.</title>
        <authorList>
            <person name="Liu Y."/>
        </authorList>
    </citation>
    <scope>NUCLEOTIDE SEQUENCE [LARGE SCALE GENOMIC DNA]</scope>
    <source>
        <strain evidence="6 7">KCTC 32238</strain>
    </source>
</reference>
<dbReference type="InterPro" id="IPR010559">
    <property type="entry name" value="Sig_transdc_His_kin_internal"/>
</dbReference>
<dbReference type="SUPFAM" id="SSF55874">
    <property type="entry name" value="ATPase domain of HSP90 chaperone/DNA topoisomerase II/histidine kinase"/>
    <property type="match status" value="1"/>
</dbReference>
<feature type="region of interest" description="Disordered" evidence="4">
    <location>
        <begin position="72"/>
        <end position="122"/>
    </location>
</feature>
<organism evidence="6 7">
    <name type="scientific">Ideonella paludis</name>
    <dbReference type="NCBI Taxonomy" id="1233411"/>
    <lineage>
        <taxon>Bacteria</taxon>
        <taxon>Pseudomonadati</taxon>
        <taxon>Pseudomonadota</taxon>
        <taxon>Betaproteobacteria</taxon>
        <taxon>Burkholderiales</taxon>
        <taxon>Sphaerotilaceae</taxon>
        <taxon>Ideonella</taxon>
    </lineage>
</organism>
<dbReference type="InterPro" id="IPR003594">
    <property type="entry name" value="HATPase_dom"/>
</dbReference>
<name>A0ABS5DRP8_9BURK</name>
<evidence type="ECO:0000256" key="2">
    <source>
        <dbReference type="ARBA" id="ARBA00012438"/>
    </source>
</evidence>
<sequence length="492" mass="52878">MNTTSQPPLHSSNRWQRFARATVQGFHAYANWLVSITWRRFAVLSVLLLILAAILQEVPPFSWRFTETIEHPVTQATPPKPKPTPKAPEAPKPPELPASEASPVAPAEVPSAPAKKGPGLKIGGERVDITIDENGVRILSREKAAAASGAAASAASAPQTKASEGQFGVVVNHQPVVEITAGDKGVKITLPPGADAEAVREAIDQARQDVVEALEAEREVEEDLARAVERGRQVSTREVRLGDALPQLAFLWIVASIILKITYKGRMQAEVKAAQATETAEAESLRRQVLEARVAAMQAQVEPHFLFNTLASIDFLIETDPPRASQMQKNLIALLRASMPTMRDTHEGGSRDLGRELAVVRPYVEILKVRMEERLEASIEVPEGLLSAEFPAMMIQTLVENAIRHGLEPKAEGGSLRIAAEIIHGKLSVTVADTGVGFGNAATAGTGVGLANIRERLQLLYGNQASVTVVANQPCGTKVTLTVPYKTLAAEA</sequence>
<dbReference type="InterPro" id="IPR036890">
    <property type="entry name" value="HATPase_C_sf"/>
</dbReference>
<keyword evidence="6" id="KW-0808">Transferase</keyword>
<accession>A0ABS5DRP8</accession>
<keyword evidence="6" id="KW-0418">Kinase</keyword>
<dbReference type="RefSeq" id="WP_210805140.1">
    <property type="nucleotide sequence ID" value="NZ_JAGQDG010000001.1"/>
</dbReference>
<dbReference type="Proteomes" id="UP000672097">
    <property type="component" value="Unassembled WGS sequence"/>
</dbReference>
<evidence type="ECO:0000259" key="5">
    <source>
        <dbReference type="SMART" id="SM00387"/>
    </source>
</evidence>
<evidence type="ECO:0000313" key="6">
    <source>
        <dbReference type="EMBL" id="MBQ0933815.1"/>
    </source>
</evidence>
<feature type="compositionally biased region" description="Low complexity" evidence="4">
    <location>
        <begin position="97"/>
        <end position="116"/>
    </location>
</feature>
<dbReference type="PANTHER" id="PTHR34220:SF9">
    <property type="entry name" value="SIGNAL TRANSDUCTION HISTIDINE KINASE INTERNAL REGION DOMAIN-CONTAINING PROTEIN"/>
    <property type="match status" value="1"/>
</dbReference>
<dbReference type="PRINTS" id="PR00344">
    <property type="entry name" value="BCTRLSENSOR"/>
</dbReference>
<comment type="caution">
    <text evidence="6">The sequence shown here is derived from an EMBL/GenBank/DDBJ whole genome shotgun (WGS) entry which is preliminary data.</text>
</comment>
<dbReference type="GO" id="GO:0016301">
    <property type="term" value="F:kinase activity"/>
    <property type="evidence" value="ECO:0007669"/>
    <property type="project" value="UniProtKB-KW"/>
</dbReference>
<feature type="coiled-coil region" evidence="3">
    <location>
        <begin position="196"/>
        <end position="231"/>
    </location>
</feature>
<protein>
    <recommendedName>
        <fullName evidence="2">histidine kinase</fullName>
        <ecNumber evidence="2">2.7.13.3</ecNumber>
    </recommendedName>
</protein>
<dbReference type="SMART" id="SM00387">
    <property type="entry name" value="HATPase_c"/>
    <property type="match status" value="1"/>
</dbReference>
<evidence type="ECO:0000256" key="3">
    <source>
        <dbReference type="SAM" id="Coils"/>
    </source>
</evidence>
<dbReference type="InterPro" id="IPR050640">
    <property type="entry name" value="Bact_2-comp_sensor_kinase"/>
</dbReference>
<dbReference type="InterPro" id="IPR004358">
    <property type="entry name" value="Sig_transdc_His_kin-like_C"/>
</dbReference>
<feature type="domain" description="Histidine kinase/HSP90-like ATPase" evidence="5">
    <location>
        <begin position="390"/>
        <end position="487"/>
    </location>
</feature>
<evidence type="ECO:0000256" key="4">
    <source>
        <dbReference type="SAM" id="MobiDB-lite"/>
    </source>
</evidence>
<feature type="compositionally biased region" description="Pro residues" evidence="4">
    <location>
        <begin position="78"/>
        <end position="96"/>
    </location>
</feature>
<proteinExistence type="predicted"/>
<evidence type="ECO:0000256" key="1">
    <source>
        <dbReference type="ARBA" id="ARBA00000085"/>
    </source>
</evidence>
<comment type="catalytic activity">
    <reaction evidence="1">
        <text>ATP + protein L-histidine = ADP + protein N-phospho-L-histidine.</text>
        <dbReference type="EC" id="2.7.13.3"/>
    </reaction>
</comment>
<dbReference type="Gene3D" id="3.30.565.10">
    <property type="entry name" value="Histidine kinase-like ATPase, C-terminal domain"/>
    <property type="match status" value="1"/>
</dbReference>
<dbReference type="EC" id="2.7.13.3" evidence="2"/>
<gene>
    <name evidence="6" type="ORF">KAK11_00640</name>
</gene>
<dbReference type="EMBL" id="JAGQDG010000001">
    <property type="protein sequence ID" value="MBQ0933815.1"/>
    <property type="molecule type" value="Genomic_DNA"/>
</dbReference>
<dbReference type="Pfam" id="PF06580">
    <property type="entry name" value="His_kinase"/>
    <property type="match status" value="1"/>
</dbReference>
<evidence type="ECO:0000313" key="7">
    <source>
        <dbReference type="Proteomes" id="UP000672097"/>
    </source>
</evidence>
<dbReference type="PANTHER" id="PTHR34220">
    <property type="entry name" value="SENSOR HISTIDINE KINASE YPDA"/>
    <property type="match status" value="1"/>
</dbReference>